<dbReference type="CDD" id="cd23808">
    <property type="entry name" value="UBCc_UBE2W"/>
    <property type="match status" value="1"/>
</dbReference>
<evidence type="ECO:0000313" key="10">
    <source>
        <dbReference type="EMBL" id="USP77211.1"/>
    </source>
</evidence>
<dbReference type="InterPro" id="IPR000608">
    <property type="entry name" value="UBC"/>
</dbReference>
<evidence type="ECO:0000313" key="11">
    <source>
        <dbReference type="Proteomes" id="UP001056012"/>
    </source>
</evidence>
<gene>
    <name evidence="10" type="ORF">yc1106_04485</name>
</gene>
<name>A0A9Q9DTA2_CURCL</name>
<keyword evidence="2 8" id="KW-0833">Ubl conjugation pathway</keyword>
<comment type="similarity">
    <text evidence="8">Belongs to the ubiquitin-conjugating enzyme family.</text>
</comment>
<dbReference type="PROSITE" id="PS00183">
    <property type="entry name" value="UBC_1"/>
    <property type="match status" value="1"/>
</dbReference>
<dbReference type="Gene3D" id="3.10.110.10">
    <property type="entry name" value="Ubiquitin Conjugating Enzyme"/>
    <property type="match status" value="1"/>
</dbReference>
<evidence type="ECO:0000256" key="3">
    <source>
        <dbReference type="ARBA" id="ARBA00039884"/>
    </source>
</evidence>
<evidence type="ECO:0000256" key="6">
    <source>
        <dbReference type="ARBA" id="ARBA00042190"/>
    </source>
</evidence>
<evidence type="ECO:0000259" key="9">
    <source>
        <dbReference type="PROSITE" id="PS50127"/>
    </source>
</evidence>
<evidence type="ECO:0000256" key="7">
    <source>
        <dbReference type="PROSITE-ProRule" id="PRU10133"/>
    </source>
</evidence>
<proteinExistence type="inferred from homology"/>
<dbReference type="PANTHER" id="PTHR24067">
    <property type="entry name" value="UBIQUITIN-CONJUGATING ENZYME E2"/>
    <property type="match status" value="1"/>
</dbReference>
<keyword evidence="8" id="KW-0067">ATP-binding</keyword>
<dbReference type="PROSITE" id="PS50127">
    <property type="entry name" value="UBC_2"/>
    <property type="match status" value="1"/>
</dbReference>
<dbReference type="SMART" id="SM00212">
    <property type="entry name" value="UBCc"/>
    <property type="match status" value="1"/>
</dbReference>
<dbReference type="EMBL" id="CP089276">
    <property type="protein sequence ID" value="USP77211.1"/>
    <property type="molecule type" value="Genomic_DNA"/>
</dbReference>
<evidence type="ECO:0000256" key="2">
    <source>
        <dbReference type="ARBA" id="ARBA00022786"/>
    </source>
</evidence>
<organism evidence="10 11">
    <name type="scientific">Curvularia clavata</name>
    <dbReference type="NCBI Taxonomy" id="95742"/>
    <lineage>
        <taxon>Eukaryota</taxon>
        <taxon>Fungi</taxon>
        <taxon>Dikarya</taxon>
        <taxon>Ascomycota</taxon>
        <taxon>Pezizomycotina</taxon>
        <taxon>Dothideomycetes</taxon>
        <taxon>Pleosporomycetidae</taxon>
        <taxon>Pleosporales</taxon>
        <taxon>Pleosporineae</taxon>
        <taxon>Pleosporaceae</taxon>
        <taxon>Curvularia</taxon>
    </lineage>
</organism>
<sequence>MFASKRLGKANRHRRSYPRYRNPALIANHTYPLPWSNRCAQPQYPSSKIARYIHEQEDKWLNLRNQMHEKLPPGITLVQADDFQTWLMDIKVMDSNPIYEGETYRLKFSFTPQYPIEVTFILTPHWPNLFVNIAIQQAPEVVFVRDENHPIPWHPHIYSNGIICLDLLDRSGWSPVHNVESVCVSLQSMLTSNTKKERPQGDENFVRYNTQRPRDISFVFHDEKV</sequence>
<dbReference type="InterPro" id="IPR050113">
    <property type="entry name" value="Ub_conjugating_enzyme"/>
</dbReference>
<dbReference type="AlphaFoldDB" id="A0A9Q9DTA2"/>
<dbReference type="InterPro" id="IPR016135">
    <property type="entry name" value="UBQ-conjugating_enzyme/RWD"/>
</dbReference>
<accession>A0A9Q9DTA2</accession>
<reference evidence="10" key="1">
    <citation type="submission" date="2021-12" db="EMBL/GenBank/DDBJ databases">
        <title>Curvularia clavata genome.</title>
        <authorList>
            <person name="Cao Y."/>
        </authorList>
    </citation>
    <scope>NUCLEOTIDE SEQUENCE</scope>
    <source>
        <strain evidence="10">Yc1106</strain>
    </source>
</reference>
<dbReference type="GO" id="GO:0016740">
    <property type="term" value="F:transferase activity"/>
    <property type="evidence" value="ECO:0007669"/>
    <property type="project" value="UniProtKB-KW"/>
</dbReference>
<keyword evidence="11" id="KW-1185">Reference proteome</keyword>
<feature type="domain" description="UBC core" evidence="9">
    <location>
        <begin position="55"/>
        <end position="225"/>
    </location>
</feature>
<dbReference type="GO" id="GO:0005524">
    <property type="term" value="F:ATP binding"/>
    <property type="evidence" value="ECO:0007669"/>
    <property type="project" value="UniProtKB-UniRule"/>
</dbReference>
<keyword evidence="8" id="KW-0547">Nucleotide-binding</keyword>
<dbReference type="Proteomes" id="UP001056012">
    <property type="component" value="Chromosome 3"/>
</dbReference>
<evidence type="ECO:0000256" key="4">
    <source>
        <dbReference type="ARBA" id="ARBA00041569"/>
    </source>
</evidence>
<evidence type="ECO:0000256" key="8">
    <source>
        <dbReference type="RuleBase" id="RU362109"/>
    </source>
</evidence>
<dbReference type="SUPFAM" id="SSF54495">
    <property type="entry name" value="UBC-like"/>
    <property type="match status" value="1"/>
</dbReference>
<evidence type="ECO:0000256" key="5">
    <source>
        <dbReference type="ARBA" id="ARBA00042179"/>
    </source>
</evidence>
<evidence type="ECO:0000256" key="1">
    <source>
        <dbReference type="ARBA" id="ARBA00022679"/>
    </source>
</evidence>
<dbReference type="Pfam" id="PF00179">
    <property type="entry name" value="UQ_con"/>
    <property type="match status" value="1"/>
</dbReference>
<dbReference type="OrthoDB" id="406833at2759"/>
<protein>
    <recommendedName>
        <fullName evidence="3">Ubiquitin-conjugating enzyme E2 2</fullName>
    </recommendedName>
    <alternativeName>
        <fullName evidence="5">E2 ubiquitin-conjugating enzyme 2</fullName>
    </alternativeName>
    <alternativeName>
        <fullName evidence="6">Ubiquitin carrier protein UBC2</fullName>
    </alternativeName>
    <alternativeName>
        <fullName evidence="4">Ubiquitin-protein ligase UBC2</fullName>
    </alternativeName>
</protein>
<dbReference type="InterPro" id="IPR023313">
    <property type="entry name" value="UBQ-conjugating_AS"/>
</dbReference>
<keyword evidence="1" id="KW-0808">Transferase</keyword>
<dbReference type="VEuPathDB" id="FungiDB:yc1106_04485"/>
<feature type="active site" description="Glycyl thioester intermediate" evidence="7">
    <location>
        <position position="164"/>
    </location>
</feature>